<proteinExistence type="predicted"/>
<dbReference type="AlphaFoldDB" id="A0A6I4VQW3"/>
<comment type="caution">
    <text evidence="2">The sequence shown here is derived from an EMBL/GenBank/DDBJ whole genome shotgun (WGS) entry which is preliminary data.</text>
</comment>
<feature type="transmembrane region" description="Helical" evidence="1">
    <location>
        <begin position="12"/>
        <end position="33"/>
    </location>
</feature>
<organism evidence="2 3">
    <name type="scientific">Shimazuella alba</name>
    <dbReference type="NCBI Taxonomy" id="2690964"/>
    <lineage>
        <taxon>Bacteria</taxon>
        <taxon>Bacillati</taxon>
        <taxon>Bacillota</taxon>
        <taxon>Bacilli</taxon>
        <taxon>Bacillales</taxon>
        <taxon>Thermoactinomycetaceae</taxon>
        <taxon>Shimazuella</taxon>
    </lineage>
</organism>
<feature type="transmembrane region" description="Helical" evidence="1">
    <location>
        <begin position="170"/>
        <end position="190"/>
    </location>
</feature>
<feature type="transmembrane region" description="Helical" evidence="1">
    <location>
        <begin position="143"/>
        <end position="163"/>
    </location>
</feature>
<keyword evidence="1" id="KW-0812">Transmembrane</keyword>
<evidence type="ECO:0000313" key="3">
    <source>
        <dbReference type="Proteomes" id="UP000430692"/>
    </source>
</evidence>
<gene>
    <name evidence="2" type="ORF">GSM42_03405</name>
</gene>
<feature type="transmembrane region" description="Helical" evidence="1">
    <location>
        <begin position="196"/>
        <end position="215"/>
    </location>
</feature>
<feature type="transmembrane region" description="Helical" evidence="1">
    <location>
        <begin position="95"/>
        <end position="123"/>
    </location>
</feature>
<evidence type="ECO:0000313" key="2">
    <source>
        <dbReference type="EMBL" id="MXQ52791.1"/>
    </source>
</evidence>
<dbReference type="Proteomes" id="UP000430692">
    <property type="component" value="Unassembled WGS sequence"/>
</dbReference>
<name>A0A6I4VQW3_9BACL</name>
<dbReference type="RefSeq" id="WP_160800038.1">
    <property type="nucleotide sequence ID" value="NZ_WUUL01000002.1"/>
</dbReference>
<accession>A0A6I4VQW3</accession>
<protein>
    <submittedName>
        <fullName evidence="2">ABC transporter permease subunit</fullName>
    </submittedName>
</protein>
<feature type="transmembrane region" description="Helical" evidence="1">
    <location>
        <begin position="53"/>
        <end position="74"/>
    </location>
</feature>
<keyword evidence="3" id="KW-1185">Reference proteome</keyword>
<dbReference type="EMBL" id="WUUL01000002">
    <property type="protein sequence ID" value="MXQ52791.1"/>
    <property type="molecule type" value="Genomic_DNA"/>
</dbReference>
<evidence type="ECO:0000256" key="1">
    <source>
        <dbReference type="SAM" id="Phobius"/>
    </source>
</evidence>
<keyword evidence="1" id="KW-1133">Transmembrane helix</keyword>
<dbReference type="Pfam" id="PF12730">
    <property type="entry name" value="ABC2_membrane_4"/>
    <property type="match status" value="1"/>
</dbReference>
<reference evidence="2 3" key="1">
    <citation type="submission" date="2019-12" db="EMBL/GenBank/DDBJ databases">
        <title>Whole-genome analyses of novel actinobacteria.</title>
        <authorList>
            <person name="Sahin N."/>
            <person name="Saygin H."/>
        </authorList>
    </citation>
    <scope>NUCLEOTIDE SEQUENCE [LARGE SCALE GENOMIC DNA]</scope>
    <source>
        <strain evidence="2 3">KC615</strain>
    </source>
</reference>
<keyword evidence="1" id="KW-0472">Membrane</keyword>
<sequence length="224" mass="25325">MLKLIKLEYRKAQLKALIISSILAIPILIYWCVYNKSGHPDGYDHYENAFADIHYFVSTTFAIIAAVFISKIVLEEYRSKTISILFTYPHSRRRLMIAKLIFISTFVFVSTIVSSGVIGTVFVVENLHTIADSWTNSLLMEEVIRTLLFAMATVGICLVSYYIGMLRKSVPATIIPPFLITVVSSDFYYGGSLSEIVWISIGWVVLGIVLAYMSIRKIEKSDIQ</sequence>